<evidence type="ECO:0000256" key="5">
    <source>
        <dbReference type="ARBA" id="ARBA00023136"/>
    </source>
</evidence>
<evidence type="ECO:0000256" key="4">
    <source>
        <dbReference type="ARBA" id="ARBA00022989"/>
    </source>
</evidence>
<feature type="transmembrane region" description="Helical" evidence="6">
    <location>
        <begin position="275"/>
        <end position="294"/>
    </location>
</feature>
<accession>A0A239KD35</accession>
<organism evidence="7 8">
    <name type="scientific">Tropicimonas sediminicola</name>
    <dbReference type="NCBI Taxonomy" id="1031541"/>
    <lineage>
        <taxon>Bacteria</taxon>
        <taxon>Pseudomonadati</taxon>
        <taxon>Pseudomonadota</taxon>
        <taxon>Alphaproteobacteria</taxon>
        <taxon>Rhodobacterales</taxon>
        <taxon>Roseobacteraceae</taxon>
        <taxon>Tropicimonas</taxon>
    </lineage>
</organism>
<dbReference type="GO" id="GO:0016020">
    <property type="term" value="C:membrane"/>
    <property type="evidence" value="ECO:0007669"/>
    <property type="project" value="UniProtKB-SubCell"/>
</dbReference>
<feature type="transmembrane region" description="Helical" evidence="6">
    <location>
        <begin position="211"/>
        <end position="229"/>
    </location>
</feature>
<dbReference type="PANTHER" id="PTHR21716">
    <property type="entry name" value="TRANSMEMBRANE PROTEIN"/>
    <property type="match status" value="1"/>
</dbReference>
<keyword evidence="5 6" id="KW-0472">Membrane</keyword>
<sequence>MAEERPASVDSTLRRSAGTLEFWRDLLLVMVLAIYGLVKGAAFLLPLTFAVLVFVLLVAVIDRIAAIRIGPVQVPIWIAHLAGVMVVLSGFLVIGLILSSQGEQVSEAIPRYAERFDGLASGIVSLIGDENAESLREALAEIDMGGWAVSALSSAQGFLAGLFLVILYVPFMLAERGPMKRKFPIAAPDRKTGLEVRSVVQSISVGLQRYLIVKTFVSVLTGLFSYAIFKPMGLDFAETWAVLAFALNFIPSIGSILGVVLPALVALVQFDTITPFLVIAIGCGTIQFSIGNILEPSITGRSLNLSPFLVILSLTFWTTIWGVAGALLSVPIMVGMLIVFAHVPGLRWLAVLMSRDGQLAVNTRAEAVSEGMRSTQALPDEAMGE</sequence>
<comment type="similarity">
    <text evidence="2">Belongs to the autoinducer-2 exporter (AI-2E) (TC 2.A.86) family.</text>
</comment>
<dbReference type="PANTHER" id="PTHR21716:SF64">
    <property type="entry name" value="AI-2 TRANSPORT PROTEIN TQSA"/>
    <property type="match status" value="1"/>
</dbReference>
<dbReference type="AlphaFoldDB" id="A0A239KD35"/>
<feature type="transmembrane region" description="Helical" evidence="6">
    <location>
        <begin position="21"/>
        <end position="38"/>
    </location>
</feature>
<comment type="subcellular location">
    <subcellularLocation>
        <location evidence="1">Membrane</location>
        <topology evidence="1">Multi-pass membrane protein</topology>
    </subcellularLocation>
</comment>
<evidence type="ECO:0000313" key="8">
    <source>
        <dbReference type="Proteomes" id="UP000198426"/>
    </source>
</evidence>
<evidence type="ECO:0000256" key="6">
    <source>
        <dbReference type="SAM" id="Phobius"/>
    </source>
</evidence>
<keyword evidence="4 6" id="KW-1133">Transmembrane helix</keyword>
<dbReference type="GO" id="GO:0055085">
    <property type="term" value="P:transmembrane transport"/>
    <property type="evidence" value="ECO:0007669"/>
    <property type="project" value="TreeGrafter"/>
</dbReference>
<proteinExistence type="inferred from homology"/>
<evidence type="ECO:0000256" key="2">
    <source>
        <dbReference type="ARBA" id="ARBA00009773"/>
    </source>
</evidence>
<protein>
    <submittedName>
        <fullName evidence="7">Predicted PurR-regulated permease PerM</fullName>
    </submittedName>
</protein>
<name>A0A239KD35_9RHOB</name>
<feature type="transmembrane region" description="Helical" evidence="6">
    <location>
        <begin position="241"/>
        <end position="268"/>
    </location>
</feature>
<dbReference type="InterPro" id="IPR002549">
    <property type="entry name" value="AI-2E-like"/>
</dbReference>
<keyword evidence="3 6" id="KW-0812">Transmembrane</keyword>
<feature type="transmembrane region" description="Helical" evidence="6">
    <location>
        <begin position="314"/>
        <end position="343"/>
    </location>
</feature>
<evidence type="ECO:0000313" key="7">
    <source>
        <dbReference type="EMBL" id="SNT16051.1"/>
    </source>
</evidence>
<evidence type="ECO:0000256" key="3">
    <source>
        <dbReference type="ARBA" id="ARBA00022692"/>
    </source>
</evidence>
<evidence type="ECO:0000256" key="1">
    <source>
        <dbReference type="ARBA" id="ARBA00004141"/>
    </source>
</evidence>
<gene>
    <name evidence="7" type="ORF">SAMN05421757_10731</name>
</gene>
<feature type="transmembrane region" description="Helical" evidence="6">
    <location>
        <begin position="155"/>
        <end position="174"/>
    </location>
</feature>
<reference evidence="7 8" key="1">
    <citation type="submission" date="2017-06" db="EMBL/GenBank/DDBJ databases">
        <authorList>
            <person name="Kim H.J."/>
            <person name="Triplett B.A."/>
        </authorList>
    </citation>
    <scope>NUCLEOTIDE SEQUENCE [LARGE SCALE GENOMIC DNA]</scope>
    <source>
        <strain evidence="7 8">DSM 29339</strain>
    </source>
</reference>
<feature type="transmembrane region" description="Helical" evidence="6">
    <location>
        <begin position="44"/>
        <end position="65"/>
    </location>
</feature>
<dbReference type="OrthoDB" id="9799225at2"/>
<dbReference type="Pfam" id="PF01594">
    <property type="entry name" value="AI-2E_transport"/>
    <property type="match status" value="1"/>
</dbReference>
<keyword evidence="8" id="KW-1185">Reference proteome</keyword>
<dbReference type="Proteomes" id="UP000198426">
    <property type="component" value="Unassembled WGS sequence"/>
</dbReference>
<feature type="transmembrane region" description="Helical" evidence="6">
    <location>
        <begin position="77"/>
        <end position="98"/>
    </location>
</feature>
<dbReference type="EMBL" id="FZOY01000007">
    <property type="protein sequence ID" value="SNT16051.1"/>
    <property type="molecule type" value="Genomic_DNA"/>
</dbReference>